<name>A0A922I538_DERFA</name>
<keyword evidence="1" id="KW-0812">Transmembrane</keyword>
<keyword evidence="1" id="KW-1133">Transmembrane helix</keyword>
<reference evidence="2" key="2">
    <citation type="journal article" date="2022" name="Res Sq">
        <title>Comparative Genomics Reveals Insights into the Divergent Evolution of Astigmatic Mites and Household Pest Adaptations.</title>
        <authorList>
            <person name="Xiong Q."/>
            <person name="Wan A.T.-Y."/>
            <person name="Liu X.-Y."/>
            <person name="Fung C.S.-H."/>
            <person name="Xiao X."/>
            <person name="Malainual N."/>
            <person name="Hou J."/>
            <person name="Wang L."/>
            <person name="Wang M."/>
            <person name="Yang K."/>
            <person name="Cui Y."/>
            <person name="Leung E."/>
            <person name="Nong W."/>
            <person name="Shin S.-K."/>
            <person name="Au S."/>
            <person name="Jeong K.Y."/>
            <person name="Chew F.T."/>
            <person name="Hui J."/>
            <person name="Leung T.F."/>
            <person name="Tungtrongchitr A."/>
            <person name="Zhong N."/>
            <person name="Liu Z."/>
            <person name="Tsui S."/>
        </authorList>
    </citation>
    <scope>NUCLEOTIDE SEQUENCE</scope>
    <source>
        <strain evidence="2">Derf</strain>
        <tissue evidence="2">Whole organism</tissue>
    </source>
</reference>
<proteinExistence type="predicted"/>
<evidence type="ECO:0000256" key="1">
    <source>
        <dbReference type="SAM" id="Phobius"/>
    </source>
</evidence>
<evidence type="ECO:0000313" key="2">
    <source>
        <dbReference type="EMBL" id="KAH9522364.1"/>
    </source>
</evidence>
<protein>
    <submittedName>
        <fullName evidence="2">Uncharacterized protein</fullName>
    </submittedName>
</protein>
<organism evidence="2 3">
    <name type="scientific">Dermatophagoides farinae</name>
    <name type="common">American house dust mite</name>
    <dbReference type="NCBI Taxonomy" id="6954"/>
    <lineage>
        <taxon>Eukaryota</taxon>
        <taxon>Metazoa</taxon>
        <taxon>Ecdysozoa</taxon>
        <taxon>Arthropoda</taxon>
        <taxon>Chelicerata</taxon>
        <taxon>Arachnida</taxon>
        <taxon>Acari</taxon>
        <taxon>Acariformes</taxon>
        <taxon>Sarcoptiformes</taxon>
        <taxon>Astigmata</taxon>
        <taxon>Psoroptidia</taxon>
        <taxon>Analgoidea</taxon>
        <taxon>Pyroglyphidae</taxon>
        <taxon>Dermatophagoidinae</taxon>
        <taxon>Dermatophagoides</taxon>
    </lineage>
</organism>
<reference evidence="2" key="1">
    <citation type="submission" date="2013-05" db="EMBL/GenBank/DDBJ databases">
        <authorList>
            <person name="Yim A.K.Y."/>
            <person name="Chan T.F."/>
            <person name="Ji K.M."/>
            <person name="Liu X.Y."/>
            <person name="Zhou J.W."/>
            <person name="Li R.Q."/>
            <person name="Yang K.Y."/>
            <person name="Li J."/>
            <person name="Li M."/>
            <person name="Law P.T.W."/>
            <person name="Wu Y.L."/>
            <person name="Cai Z.L."/>
            <person name="Qin H."/>
            <person name="Bao Y."/>
            <person name="Leung R.K.K."/>
            <person name="Ng P.K.S."/>
            <person name="Zou J."/>
            <person name="Zhong X.J."/>
            <person name="Ran P.X."/>
            <person name="Zhong N.S."/>
            <person name="Liu Z.G."/>
            <person name="Tsui S.K.W."/>
        </authorList>
    </citation>
    <scope>NUCLEOTIDE SEQUENCE</scope>
    <source>
        <strain evidence="2">Derf</strain>
        <tissue evidence="2">Whole organism</tissue>
    </source>
</reference>
<sequence length="37" mass="4464">MLFNDHTRKNIQLWAEPRGYFFMLGLLLPMIGEWLVI</sequence>
<dbReference type="Proteomes" id="UP000790347">
    <property type="component" value="Unassembled WGS sequence"/>
</dbReference>
<comment type="caution">
    <text evidence="2">The sequence shown here is derived from an EMBL/GenBank/DDBJ whole genome shotgun (WGS) entry which is preliminary data.</text>
</comment>
<dbReference type="AlphaFoldDB" id="A0A922I538"/>
<dbReference type="EMBL" id="ASGP02000002">
    <property type="protein sequence ID" value="KAH9522364.1"/>
    <property type="molecule type" value="Genomic_DNA"/>
</dbReference>
<keyword evidence="1" id="KW-0472">Membrane</keyword>
<gene>
    <name evidence="2" type="ORF">DERF_005943</name>
</gene>
<evidence type="ECO:0000313" key="3">
    <source>
        <dbReference type="Proteomes" id="UP000790347"/>
    </source>
</evidence>
<feature type="transmembrane region" description="Helical" evidence="1">
    <location>
        <begin position="20"/>
        <end position="36"/>
    </location>
</feature>
<keyword evidence="3" id="KW-1185">Reference proteome</keyword>
<accession>A0A922I538</accession>